<reference evidence="7" key="1">
    <citation type="journal article" date="2014" name="Int. J. Syst. Evol. Microbiol.">
        <title>Complete genome of a new Firmicutes species belonging to the dominant human colonic microbiota ('Ruminococcus bicirculans') reveals two chromosomes and a selective capacity to utilize plant glucans.</title>
        <authorList>
            <consortium name="NISC Comparative Sequencing Program"/>
            <person name="Wegmann U."/>
            <person name="Louis P."/>
            <person name="Goesmann A."/>
            <person name="Henrissat B."/>
            <person name="Duncan S.H."/>
            <person name="Flint H.J."/>
        </authorList>
    </citation>
    <scope>NUCLEOTIDE SEQUENCE</scope>
    <source>
        <strain evidence="7">CGMCC 1.15931</strain>
    </source>
</reference>
<keyword evidence="4 5" id="KW-0472">Membrane</keyword>
<reference evidence="10" key="2">
    <citation type="journal article" date="2019" name="Int. J. Syst. Evol. Microbiol.">
        <title>The Global Catalogue of Microorganisms (GCM) 10K type strain sequencing project: providing services to taxonomists for standard genome sequencing and annotation.</title>
        <authorList>
            <consortium name="The Broad Institute Genomics Platform"/>
            <consortium name="The Broad Institute Genome Sequencing Center for Infectious Disease"/>
            <person name="Wu L."/>
            <person name="Ma J."/>
        </authorList>
    </citation>
    <scope>NUCLEOTIDE SEQUENCE [LARGE SCALE GENOMIC DNA]</scope>
    <source>
        <strain evidence="10">CGMCC 1.15931</strain>
    </source>
</reference>
<name>A0A6I3T6D7_9BURK</name>
<keyword evidence="2 5" id="KW-0812">Transmembrane</keyword>
<feature type="transmembrane region" description="Helical" evidence="5">
    <location>
        <begin position="295"/>
        <end position="314"/>
    </location>
</feature>
<dbReference type="RefSeq" id="WP_155473540.1">
    <property type="nucleotide sequence ID" value="NZ_BMKG01000006.1"/>
</dbReference>
<proteinExistence type="predicted"/>
<comment type="caution">
    <text evidence="8">The sequence shown here is derived from an EMBL/GenBank/DDBJ whole genome shotgun (WGS) entry which is preliminary data.</text>
</comment>
<dbReference type="Gene3D" id="1.20.1250.20">
    <property type="entry name" value="MFS general substrate transporter like domains"/>
    <property type="match status" value="2"/>
</dbReference>
<dbReference type="InterPro" id="IPR036259">
    <property type="entry name" value="MFS_trans_sf"/>
</dbReference>
<evidence type="ECO:0000313" key="8">
    <source>
        <dbReference type="EMBL" id="MTV56316.1"/>
    </source>
</evidence>
<evidence type="ECO:0000256" key="2">
    <source>
        <dbReference type="ARBA" id="ARBA00022692"/>
    </source>
</evidence>
<evidence type="ECO:0000313" key="7">
    <source>
        <dbReference type="EMBL" id="GGB95714.1"/>
    </source>
</evidence>
<keyword evidence="3 5" id="KW-1133">Transmembrane helix</keyword>
<feature type="transmembrane region" description="Helical" evidence="5">
    <location>
        <begin position="62"/>
        <end position="81"/>
    </location>
</feature>
<evidence type="ECO:0000259" key="6">
    <source>
        <dbReference type="PROSITE" id="PS50850"/>
    </source>
</evidence>
<reference evidence="7" key="4">
    <citation type="submission" date="2024-05" db="EMBL/GenBank/DDBJ databases">
        <authorList>
            <person name="Sun Q."/>
            <person name="Zhou Y."/>
        </authorList>
    </citation>
    <scope>NUCLEOTIDE SEQUENCE</scope>
    <source>
        <strain evidence="7">CGMCC 1.15931</strain>
    </source>
</reference>
<dbReference type="Pfam" id="PF07690">
    <property type="entry name" value="MFS_1"/>
    <property type="match status" value="1"/>
</dbReference>
<protein>
    <submittedName>
        <fullName evidence="8">MFS transporter</fullName>
    </submittedName>
</protein>
<dbReference type="EMBL" id="WNKZ01000154">
    <property type="protein sequence ID" value="MTV56316.1"/>
    <property type="molecule type" value="Genomic_DNA"/>
</dbReference>
<evidence type="ECO:0000256" key="1">
    <source>
        <dbReference type="ARBA" id="ARBA00004141"/>
    </source>
</evidence>
<sequence>MKQAAHDGTAAAAKRKYTPYQRRLLVFLSVATFFEGYDFVALVQALPRIVAEMGLQETDTGLMVSLINIGAILSFFIVYLADKHGRRPLLMVTIVGYTVCSLLTGLAGSAWAFIVVQLLARVFLLGELAVSMVYAAEEFPSDRRGRVIGHLQVAATLGTIFCAGMTPLLLKSDLGWRAIYFVGAVPLILIAFARRNLRETERFKAQQSSAGANGYRELLQLIKGPYRRRVLVVASVWALTYMCTNSLITFWNLHAINSLGMTYEAVSKCIMMAALGATPLLFLVGRLLETGRRRAALLTYGMLFAGAYGCYNLSGVPLLTLSLTVSVFAVAGVVPILNAYTVELFPTELRASAYAWCNSLLGRLGFVLSPLLVGWAASRFGYGPAVTATIAFPAIALVLILRNLKETAGFSLEQTSQLDPVEERAVA</sequence>
<feature type="transmembrane region" description="Helical" evidence="5">
    <location>
        <begin position="320"/>
        <end position="341"/>
    </location>
</feature>
<dbReference type="PANTHER" id="PTHR23508">
    <property type="entry name" value="CARBOXYLIC ACID TRANSPORTER PROTEIN HOMOLOG"/>
    <property type="match status" value="1"/>
</dbReference>
<dbReference type="CDD" id="cd17316">
    <property type="entry name" value="MFS_SV2_like"/>
    <property type="match status" value="1"/>
</dbReference>
<dbReference type="Proteomes" id="UP000430634">
    <property type="component" value="Unassembled WGS sequence"/>
</dbReference>
<organism evidence="8 9">
    <name type="scientific">Pseudoduganella buxea</name>
    <dbReference type="NCBI Taxonomy" id="1949069"/>
    <lineage>
        <taxon>Bacteria</taxon>
        <taxon>Pseudomonadati</taxon>
        <taxon>Pseudomonadota</taxon>
        <taxon>Betaproteobacteria</taxon>
        <taxon>Burkholderiales</taxon>
        <taxon>Oxalobacteraceae</taxon>
        <taxon>Telluria group</taxon>
        <taxon>Pseudoduganella</taxon>
    </lineage>
</organism>
<feature type="transmembrane region" description="Helical" evidence="5">
    <location>
        <begin position="265"/>
        <end position="288"/>
    </location>
</feature>
<dbReference type="InterPro" id="IPR020846">
    <property type="entry name" value="MFS_dom"/>
</dbReference>
<feature type="transmembrane region" description="Helical" evidence="5">
    <location>
        <begin position="230"/>
        <end position="253"/>
    </location>
</feature>
<feature type="transmembrane region" description="Helical" evidence="5">
    <location>
        <begin position="174"/>
        <end position="193"/>
    </location>
</feature>
<feature type="transmembrane region" description="Helical" evidence="5">
    <location>
        <begin position="88"/>
        <end position="108"/>
    </location>
</feature>
<evidence type="ECO:0000313" key="10">
    <source>
        <dbReference type="Proteomes" id="UP000622638"/>
    </source>
</evidence>
<dbReference type="Proteomes" id="UP000622638">
    <property type="component" value="Unassembled WGS sequence"/>
</dbReference>
<dbReference type="EMBL" id="BMKG01000006">
    <property type="protein sequence ID" value="GGB95714.1"/>
    <property type="molecule type" value="Genomic_DNA"/>
</dbReference>
<dbReference type="OrthoDB" id="9814026at2"/>
<reference evidence="8 9" key="3">
    <citation type="submission" date="2019-11" db="EMBL/GenBank/DDBJ databases">
        <title>Type strains purchased from KCTC, JCM and DSMZ.</title>
        <authorList>
            <person name="Lu H."/>
        </authorList>
    </citation>
    <scope>NUCLEOTIDE SEQUENCE [LARGE SCALE GENOMIC DNA]</scope>
    <source>
        <strain evidence="8 9">KCTC 52429</strain>
    </source>
</reference>
<evidence type="ECO:0000256" key="4">
    <source>
        <dbReference type="ARBA" id="ARBA00023136"/>
    </source>
</evidence>
<feature type="domain" description="Major facilitator superfamily (MFS) profile" evidence="6">
    <location>
        <begin position="24"/>
        <end position="408"/>
    </location>
</feature>
<evidence type="ECO:0000256" key="3">
    <source>
        <dbReference type="ARBA" id="ARBA00022989"/>
    </source>
</evidence>
<feature type="transmembrane region" description="Helical" evidence="5">
    <location>
        <begin position="114"/>
        <end position="135"/>
    </location>
</feature>
<dbReference type="AlphaFoldDB" id="A0A6I3T6D7"/>
<dbReference type="GO" id="GO:0046943">
    <property type="term" value="F:carboxylic acid transmembrane transporter activity"/>
    <property type="evidence" value="ECO:0007669"/>
    <property type="project" value="TreeGrafter"/>
</dbReference>
<dbReference type="PANTHER" id="PTHR23508:SF10">
    <property type="entry name" value="CARBOXYLIC ACID TRANSPORTER PROTEIN HOMOLOG"/>
    <property type="match status" value="1"/>
</dbReference>
<dbReference type="PROSITE" id="PS50850">
    <property type="entry name" value="MFS"/>
    <property type="match status" value="1"/>
</dbReference>
<dbReference type="SUPFAM" id="SSF103473">
    <property type="entry name" value="MFS general substrate transporter"/>
    <property type="match status" value="1"/>
</dbReference>
<dbReference type="GO" id="GO:0005886">
    <property type="term" value="C:plasma membrane"/>
    <property type="evidence" value="ECO:0007669"/>
    <property type="project" value="TreeGrafter"/>
</dbReference>
<accession>A0A6I3T6D7</accession>
<evidence type="ECO:0000313" key="9">
    <source>
        <dbReference type="Proteomes" id="UP000430634"/>
    </source>
</evidence>
<feature type="transmembrane region" description="Helical" evidence="5">
    <location>
        <begin position="24"/>
        <end position="42"/>
    </location>
</feature>
<keyword evidence="10" id="KW-1185">Reference proteome</keyword>
<dbReference type="InterPro" id="IPR011701">
    <property type="entry name" value="MFS"/>
</dbReference>
<gene>
    <name evidence="7" type="ORF">GCM10011572_17110</name>
    <name evidence="8" type="ORF">GM672_26680</name>
</gene>
<feature type="transmembrane region" description="Helical" evidence="5">
    <location>
        <begin position="353"/>
        <end position="376"/>
    </location>
</feature>
<comment type="subcellular location">
    <subcellularLocation>
        <location evidence="1">Membrane</location>
        <topology evidence="1">Multi-pass membrane protein</topology>
    </subcellularLocation>
</comment>
<feature type="transmembrane region" description="Helical" evidence="5">
    <location>
        <begin position="382"/>
        <end position="401"/>
    </location>
</feature>
<evidence type="ECO:0000256" key="5">
    <source>
        <dbReference type="SAM" id="Phobius"/>
    </source>
</evidence>
<feature type="transmembrane region" description="Helical" evidence="5">
    <location>
        <begin position="147"/>
        <end position="168"/>
    </location>
</feature>